<gene>
    <name evidence="2" type="ORF">I2488_03595</name>
</gene>
<dbReference type="InterPro" id="IPR021139">
    <property type="entry name" value="NYN"/>
</dbReference>
<dbReference type="PANTHER" id="PTHR35811">
    <property type="entry name" value="SLR1870 PROTEIN"/>
    <property type="match status" value="1"/>
</dbReference>
<evidence type="ECO:0000313" key="3">
    <source>
        <dbReference type="Proteomes" id="UP000600799"/>
    </source>
</evidence>
<keyword evidence="3" id="KW-1185">Reference proteome</keyword>
<dbReference type="EMBL" id="JADQDC010000002">
    <property type="protein sequence ID" value="MBF9150076.1"/>
    <property type="molecule type" value="Genomic_DNA"/>
</dbReference>
<evidence type="ECO:0000313" key="2">
    <source>
        <dbReference type="EMBL" id="MBF9150076.1"/>
    </source>
</evidence>
<proteinExistence type="predicted"/>
<reference evidence="2 3" key="1">
    <citation type="submission" date="2020-11" db="EMBL/GenBank/DDBJ databases">
        <title>The genome sequence of Novosphingobium sp. 1Y9A.</title>
        <authorList>
            <person name="Liu Y."/>
        </authorList>
    </citation>
    <scope>NUCLEOTIDE SEQUENCE [LARGE SCALE GENOMIC DNA]</scope>
    <source>
        <strain evidence="2 3">1Y9A</strain>
    </source>
</reference>
<dbReference type="Proteomes" id="UP000600799">
    <property type="component" value="Unassembled WGS sequence"/>
</dbReference>
<organism evidence="2 3">
    <name type="scientific">Novosphingobium jiangmenense</name>
    <dbReference type="NCBI Taxonomy" id="2791981"/>
    <lineage>
        <taxon>Bacteria</taxon>
        <taxon>Pseudomonadati</taxon>
        <taxon>Pseudomonadota</taxon>
        <taxon>Alphaproteobacteria</taxon>
        <taxon>Sphingomonadales</taxon>
        <taxon>Sphingomonadaceae</taxon>
        <taxon>Novosphingobium</taxon>
    </lineage>
</organism>
<dbReference type="CDD" id="cd11297">
    <property type="entry name" value="PIN_LabA-like_N_1"/>
    <property type="match status" value="1"/>
</dbReference>
<comment type="caution">
    <text evidence="2">The sequence shown here is derived from an EMBL/GenBank/DDBJ whole genome shotgun (WGS) entry which is preliminary data.</text>
</comment>
<name>A0ABS0HCT4_9SPHN</name>
<feature type="domain" description="NYN" evidence="1">
    <location>
        <begin position="9"/>
        <end position="143"/>
    </location>
</feature>
<dbReference type="Pfam" id="PF01936">
    <property type="entry name" value="NYN"/>
    <property type="match status" value="1"/>
</dbReference>
<sequence length="253" mass="27732">MNDALLNRRIALLVDAENIKPEYMRQVFPHVFKLGRPVLQFAYGDFSNPCLKNWVDFLRRNLIEARQVTPAVSGKNAADIALVVDAMALVLEGKCDSLCLVSSDRDFVSLTTFLKGRGVDVYGFGGDSTDRKFRQSCAKFFELKDEPAQAEPKPQKTSGEAVSASALRSVVGQPPAGAKSWPKVMQELLRLQGSDRWVSLQTLGCALGKLGVRAKDNGGANWAKVFEAATGFEMSKDATGRRSVRFISLEKVA</sequence>
<dbReference type="PANTHER" id="PTHR35811:SF1">
    <property type="entry name" value="HTH OST-TYPE DOMAIN-CONTAINING PROTEIN"/>
    <property type="match status" value="1"/>
</dbReference>
<evidence type="ECO:0000259" key="1">
    <source>
        <dbReference type="Pfam" id="PF01936"/>
    </source>
</evidence>
<dbReference type="Gene3D" id="3.40.50.1010">
    <property type="entry name" value="5'-nuclease"/>
    <property type="match status" value="1"/>
</dbReference>
<protein>
    <submittedName>
        <fullName evidence="2">NYN domain-containing protein</fullName>
    </submittedName>
</protein>
<dbReference type="RefSeq" id="WP_196274447.1">
    <property type="nucleotide sequence ID" value="NZ_JADQDC010000002.1"/>
</dbReference>
<accession>A0ABS0HCT4</accession>